<keyword evidence="3" id="KW-1185">Reference proteome</keyword>
<reference evidence="2" key="1">
    <citation type="journal article" date="2021" name="Nat. Commun.">
        <title>Genetic determinants of endophytism in the Arabidopsis root mycobiome.</title>
        <authorList>
            <person name="Mesny F."/>
            <person name="Miyauchi S."/>
            <person name="Thiergart T."/>
            <person name="Pickel B."/>
            <person name="Atanasova L."/>
            <person name="Karlsson M."/>
            <person name="Huettel B."/>
            <person name="Barry K.W."/>
            <person name="Haridas S."/>
            <person name="Chen C."/>
            <person name="Bauer D."/>
            <person name="Andreopoulos W."/>
            <person name="Pangilinan J."/>
            <person name="LaButti K."/>
            <person name="Riley R."/>
            <person name="Lipzen A."/>
            <person name="Clum A."/>
            <person name="Drula E."/>
            <person name="Henrissat B."/>
            <person name="Kohler A."/>
            <person name="Grigoriev I.V."/>
            <person name="Martin F.M."/>
            <person name="Hacquard S."/>
        </authorList>
    </citation>
    <scope>NUCLEOTIDE SEQUENCE</scope>
    <source>
        <strain evidence="2">MPI-CAGE-AT-0016</strain>
    </source>
</reference>
<name>A0A8K0TIE8_9PEZI</name>
<protein>
    <submittedName>
        <fullName evidence="2">Uncharacterized protein</fullName>
    </submittedName>
</protein>
<feature type="region of interest" description="Disordered" evidence="1">
    <location>
        <begin position="68"/>
        <end position="97"/>
    </location>
</feature>
<gene>
    <name evidence="2" type="ORF">B0T11DRAFT_325947</name>
</gene>
<evidence type="ECO:0000313" key="2">
    <source>
        <dbReference type="EMBL" id="KAH7367699.1"/>
    </source>
</evidence>
<dbReference type="AlphaFoldDB" id="A0A8K0TIE8"/>
<comment type="caution">
    <text evidence="2">The sequence shown here is derived from an EMBL/GenBank/DDBJ whole genome shotgun (WGS) entry which is preliminary data.</text>
</comment>
<feature type="region of interest" description="Disordered" evidence="1">
    <location>
        <begin position="133"/>
        <end position="206"/>
    </location>
</feature>
<feature type="compositionally biased region" description="Polar residues" evidence="1">
    <location>
        <begin position="153"/>
        <end position="163"/>
    </location>
</feature>
<evidence type="ECO:0000256" key="1">
    <source>
        <dbReference type="SAM" id="MobiDB-lite"/>
    </source>
</evidence>
<organism evidence="2 3">
    <name type="scientific">Plectosphaerella cucumerina</name>
    <dbReference type="NCBI Taxonomy" id="40658"/>
    <lineage>
        <taxon>Eukaryota</taxon>
        <taxon>Fungi</taxon>
        <taxon>Dikarya</taxon>
        <taxon>Ascomycota</taxon>
        <taxon>Pezizomycotina</taxon>
        <taxon>Sordariomycetes</taxon>
        <taxon>Hypocreomycetidae</taxon>
        <taxon>Glomerellales</taxon>
        <taxon>Plectosphaerellaceae</taxon>
        <taxon>Plectosphaerella</taxon>
    </lineage>
</organism>
<feature type="compositionally biased region" description="Basic residues" evidence="1">
    <location>
        <begin position="134"/>
        <end position="143"/>
    </location>
</feature>
<evidence type="ECO:0000313" key="3">
    <source>
        <dbReference type="Proteomes" id="UP000813385"/>
    </source>
</evidence>
<dbReference type="Proteomes" id="UP000813385">
    <property type="component" value="Unassembled WGS sequence"/>
</dbReference>
<feature type="compositionally biased region" description="Pro residues" evidence="1">
    <location>
        <begin position="182"/>
        <end position="193"/>
    </location>
</feature>
<sequence length="206" mass="23178">MFPALGLATLVRLHSGLQEPSLLAAYLSPQQIPDLGRQRVLPRSSKTLDPIRPVLNLVQALDQAQLCPENRPSQKEDLKGHNRIPRHPPPLLQLNQTKVLRRRLRRNRTASPLALSQAPLNPRQMLDNLAQTLQHKRRHRTAHHPTPLKPQALVNQVRLSQQAQERRPSLGKHLPKSQGPRTHPPPSAPPMPVLPALRTYAQASPR</sequence>
<dbReference type="EMBL" id="JAGPXD010000002">
    <property type="protein sequence ID" value="KAH7367699.1"/>
    <property type="molecule type" value="Genomic_DNA"/>
</dbReference>
<proteinExistence type="predicted"/>
<accession>A0A8K0TIE8</accession>